<proteinExistence type="predicted"/>
<evidence type="ECO:0000313" key="1">
    <source>
        <dbReference type="EMBL" id="QHN76956.1"/>
    </source>
</evidence>
<organism evidence="1 2">
    <name type="scientific">Arachis hypogaea</name>
    <name type="common">Peanut</name>
    <dbReference type="NCBI Taxonomy" id="3818"/>
    <lineage>
        <taxon>Eukaryota</taxon>
        <taxon>Viridiplantae</taxon>
        <taxon>Streptophyta</taxon>
        <taxon>Embryophyta</taxon>
        <taxon>Tracheophyta</taxon>
        <taxon>Spermatophyta</taxon>
        <taxon>Magnoliopsida</taxon>
        <taxon>eudicotyledons</taxon>
        <taxon>Gunneridae</taxon>
        <taxon>Pentapetalae</taxon>
        <taxon>rosids</taxon>
        <taxon>fabids</taxon>
        <taxon>Fabales</taxon>
        <taxon>Fabaceae</taxon>
        <taxon>Papilionoideae</taxon>
        <taxon>50 kb inversion clade</taxon>
        <taxon>dalbergioids sensu lato</taxon>
        <taxon>Dalbergieae</taxon>
        <taxon>Pterocarpus clade</taxon>
        <taxon>Arachis</taxon>
    </lineage>
</organism>
<sequence>MLETDEILFGDVCSFPFLNSVLYITEEQKNGGLEGNRCDPVAIIIMSKKALAGIESE</sequence>
<reference evidence="1 2" key="1">
    <citation type="submission" date="2020-01" db="EMBL/GenBank/DDBJ databases">
        <title>Genome sequence of Arachis hypogaea, cultivar Shitouqi.</title>
        <authorList>
            <person name="Zhuang W."/>
            <person name="Chen H."/>
            <person name="Varshney R."/>
            <person name="Wang D."/>
            <person name="Ming R."/>
        </authorList>
    </citation>
    <scope>NUCLEOTIDE SEQUENCE [LARGE SCALE GENOMIC DNA]</scope>
    <source>
        <tissue evidence="1">Young leaf</tissue>
    </source>
</reference>
<evidence type="ECO:0000313" key="2">
    <source>
        <dbReference type="Proteomes" id="UP000464620"/>
    </source>
</evidence>
<dbReference type="EMBL" id="CP031001">
    <property type="protein sequence ID" value="QHN76956.1"/>
    <property type="molecule type" value="Genomic_DNA"/>
</dbReference>
<accession>A0A6B9V5T1</accession>
<protein>
    <submittedName>
        <fullName evidence="1">Uncharacterized protein</fullName>
    </submittedName>
</protein>
<dbReference type="AlphaFoldDB" id="A0A6B9V5T1"/>
<dbReference type="Proteomes" id="UP000464620">
    <property type="component" value="Chromosome B09"/>
</dbReference>
<gene>
    <name evidence="1" type="ORF">DS421_19g648470</name>
</gene>
<name>A0A6B9V5T1_ARAHY</name>